<dbReference type="InterPro" id="IPR003594">
    <property type="entry name" value="HATPase_dom"/>
</dbReference>
<dbReference type="PROSITE" id="PS50106">
    <property type="entry name" value="PDZ"/>
    <property type="match status" value="1"/>
</dbReference>
<feature type="transmembrane region" description="Helical" evidence="7">
    <location>
        <begin position="121"/>
        <end position="144"/>
    </location>
</feature>
<organism evidence="9 10">
    <name type="scientific">Thermalbibacter longus</name>
    <dbReference type="NCBI Taxonomy" id="2951981"/>
    <lineage>
        <taxon>Bacteria</taxon>
        <taxon>Pseudomonadati</taxon>
        <taxon>Thermomicrobiota</taxon>
        <taxon>Thermomicrobia</taxon>
        <taxon>Thermomicrobiales</taxon>
        <taxon>Thermomicrobiaceae</taxon>
        <taxon>Thermalbibacter</taxon>
    </lineage>
</organism>
<keyword evidence="7" id="KW-0472">Membrane</keyword>
<evidence type="ECO:0000256" key="3">
    <source>
        <dbReference type="ARBA" id="ARBA00022679"/>
    </source>
</evidence>
<evidence type="ECO:0000313" key="10">
    <source>
        <dbReference type="Proteomes" id="UP001165306"/>
    </source>
</evidence>
<keyword evidence="4" id="KW-0418">Kinase</keyword>
<evidence type="ECO:0000256" key="1">
    <source>
        <dbReference type="ARBA" id="ARBA00000085"/>
    </source>
</evidence>
<dbReference type="Gene3D" id="3.30.565.10">
    <property type="entry name" value="Histidine kinase-like ATPase, C-terminal domain"/>
    <property type="match status" value="1"/>
</dbReference>
<feature type="transmembrane region" description="Helical" evidence="7">
    <location>
        <begin position="343"/>
        <end position="367"/>
    </location>
</feature>
<dbReference type="Proteomes" id="UP001165306">
    <property type="component" value="Unassembled WGS sequence"/>
</dbReference>
<dbReference type="SUPFAM" id="SSF50156">
    <property type="entry name" value="PDZ domain-like"/>
    <property type="match status" value="1"/>
</dbReference>
<dbReference type="Gene3D" id="3.30.450.40">
    <property type="match status" value="1"/>
</dbReference>
<dbReference type="Pfam" id="PF02518">
    <property type="entry name" value="HATPase_c"/>
    <property type="match status" value="1"/>
</dbReference>
<dbReference type="SUPFAM" id="SSF55874">
    <property type="entry name" value="ATPase domain of HSP90 chaperone/DNA topoisomerase II/histidine kinase"/>
    <property type="match status" value="1"/>
</dbReference>
<keyword evidence="7" id="KW-1133">Transmembrane helix</keyword>
<evidence type="ECO:0000259" key="8">
    <source>
        <dbReference type="PROSITE" id="PS50106"/>
    </source>
</evidence>
<evidence type="ECO:0000256" key="6">
    <source>
        <dbReference type="SAM" id="Coils"/>
    </source>
</evidence>
<keyword evidence="6" id="KW-0175">Coiled coil</keyword>
<dbReference type="EMBL" id="JAMSLR010000001">
    <property type="protein sequence ID" value="MCM8747678.1"/>
    <property type="molecule type" value="Genomic_DNA"/>
</dbReference>
<feature type="transmembrane region" description="Helical" evidence="7">
    <location>
        <begin position="244"/>
        <end position="266"/>
    </location>
</feature>
<feature type="domain" description="PDZ" evidence="8">
    <location>
        <begin position="28"/>
        <end position="81"/>
    </location>
</feature>
<feature type="transmembrane region" description="Helical" evidence="7">
    <location>
        <begin position="379"/>
        <end position="396"/>
    </location>
</feature>
<comment type="catalytic activity">
    <reaction evidence="1">
        <text>ATP + protein L-histidine = ADP + protein N-phospho-L-histidine.</text>
        <dbReference type="EC" id="2.7.13.3"/>
    </reaction>
</comment>
<dbReference type="SUPFAM" id="SSF55781">
    <property type="entry name" value="GAF domain-like"/>
    <property type="match status" value="1"/>
</dbReference>
<dbReference type="InterPro" id="IPR050482">
    <property type="entry name" value="Sensor_HK_TwoCompSys"/>
</dbReference>
<keyword evidence="5" id="KW-0902">Two-component regulatory system</keyword>
<dbReference type="AlphaFoldDB" id="A0AA42BBD4"/>
<dbReference type="SMART" id="SM00228">
    <property type="entry name" value="PDZ"/>
    <property type="match status" value="1"/>
</dbReference>
<dbReference type="RefSeq" id="WP_284055463.1">
    <property type="nucleotide sequence ID" value="NZ_JAMSLR010000001.1"/>
</dbReference>
<evidence type="ECO:0000256" key="2">
    <source>
        <dbReference type="ARBA" id="ARBA00012438"/>
    </source>
</evidence>
<dbReference type="InterPro" id="IPR036034">
    <property type="entry name" value="PDZ_sf"/>
</dbReference>
<feature type="transmembrane region" description="Helical" evidence="7">
    <location>
        <begin position="212"/>
        <end position="232"/>
    </location>
</feature>
<dbReference type="InterPro" id="IPR029016">
    <property type="entry name" value="GAF-like_dom_sf"/>
</dbReference>
<name>A0AA42BBD4_9BACT</name>
<gene>
    <name evidence="9" type="ORF">NET02_00800</name>
</gene>
<evidence type="ECO:0000256" key="5">
    <source>
        <dbReference type="ARBA" id="ARBA00023012"/>
    </source>
</evidence>
<feature type="transmembrane region" description="Helical" evidence="7">
    <location>
        <begin position="278"/>
        <end position="300"/>
    </location>
</feature>
<comment type="caution">
    <text evidence="9">The sequence shown here is derived from an EMBL/GenBank/DDBJ whole genome shotgun (WGS) entry which is preliminary data.</text>
</comment>
<feature type="coiled-coil region" evidence="6">
    <location>
        <begin position="541"/>
        <end position="571"/>
    </location>
</feature>
<evidence type="ECO:0000256" key="7">
    <source>
        <dbReference type="SAM" id="Phobius"/>
    </source>
</evidence>
<accession>A0AA42BBD4</accession>
<feature type="transmembrane region" description="Helical" evidence="7">
    <location>
        <begin position="151"/>
        <end position="170"/>
    </location>
</feature>
<evidence type="ECO:0000313" key="9">
    <source>
        <dbReference type="EMBL" id="MCM8747678.1"/>
    </source>
</evidence>
<dbReference type="SMART" id="SM00065">
    <property type="entry name" value="GAF"/>
    <property type="match status" value="1"/>
</dbReference>
<sequence length="776" mass="82741">MPPRFQVPRPQRWAVAAIVILGLVSLGDLSLATAEQPPALGVRARQASGGLIVSWVQPGGLAWDAGVRPGDRIIAVDGRPVVATDAPSTVASTSEITTESGDGLVRTVPSRVLEPFTLSRLYRLAFIAIAASFAVVGVLIYVLAGDAIVGAIALGFSVAGAVLFLSLIAAPSGADWAVTARHAAALAFGAGALLLFLAFPVDRLRAPRGRRLAIGCLSATAVLLAAYGWTYFFRPAAYDALRPVTYAVLIGEVVGAGALLVAGLLATPAERRDIATPLSVVAVGAFVALAPPVCLILVPSLLDISSIVRPEIALLSLAALPASLGTAVLSRRFFGITRILRRGLVALLVWIALVGSYTAGFAGLARWSSGQNAPVPVDLAAPAATVALVAATFWPLQHRLRRALERRLFRDVYDYRATLRELSAELVQFGELSAVARHALDRLGRTLDLSWAAIELTAEPAPLRFRWEGDAVIAAPDEGGRHVIATSPAAYQVPLIADGETIGMLQVGAKRHDIDLLPEDRELIATVAPHLATALRNALLIRQLEAQVEALADRERTLATLNDRLLSVQEEERRRLALELHDDPLQRAIQLSRELGAWADCPRAGHWQEIVEDIIASLRAICDGLHPPVLDDFGLPAGLEWLAARLRAETDLDVRVAIEAVDGDPFGRLEPDLELALYRVAQEALNNCLKHAEARSITVTLRREPARVLLRVADDGRGPAANGVTGGSQVGLGLLGMRERLQRWHGRVALEGGQPRGAVLTAEVRLGEAHGDETDR</sequence>
<feature type="transmembrane region" description="Helical" evidence="7">
    <location>
        <begin position="312"/>
        <end position="331"/>
    </location>
</feature>
<keyword evidence="3" id="KW-0808">Transferase</keyword>
<protein>
    <recommendedName>
        <fullName evidence="2">histidine kinase</fullName>
        <ecNumber evidence="2">2.7.13.3</ecNumber>
    </recommendedName>
</protein>
<dbReference type="Gene3D" id="2.30.42.10">
    <property type="match status" value="1"/>
</dbReference>
<dbReference type="CDD" id="cd16917">
    <property type="entry name" value="HATPase_UhpB-NarQ-NarX-like"/>
    <property type="match status" value="1"/>
</dbReference>
<dbReference type="EC" id="2.7.13.3" evidence="2"/>
<dbReference type="PANTHER" id="PTHR24421">
    <property type="entry name" value="NITRATE/NITRITE SENSOR PROTEIN NARX-RELATED"/>
    <property type="match status" value="1"/>
</dbReference>
<dbReference type="InterPro" id="IPR041489">
    <property type="entry name" value="PDZ_6"/>
</dbReference>
<keyword evidence="10" id="KW-1185">Reference proteome</keyword>
<reference evidence="9" key="1">
    <citation type="submission" date="2022-06" db="EMBL/GenBank/DDBJ databases">
        <title>CFH 74404 Thermomicrobiaceae sp.</title>
        <authorList>
            <person name="Ming H."/>
            <person name="Li W.-J."/>
            <person name="Zhao Z."/>
        </authorList>
    </citation>
    <scope>NUCLEOTIDE SEQUENCE</scope>
    <source>
        <strain evidence="9">CFH 74404</strain>
    </source>
</reference>
<dbReference type="InterPro" id="IPR001478">
    <property type="entry name" value="PDZ"/>
</dbReference>
<dbReference type="GO" id="GO:0004673">
    <property type="term" value="F:protein histidine kinase activity"/>
    <property type="evidence" value="ECO:0007669"/>
    <property type="project" value="UniProtKB-EC"/>
</dbReference>
<dbReference type="GO" id="GO:0000160">
    <property type="term" value="P:phosphorelay signal transduction system"/>
    <property type="evidence" value="ECO:0007669"/>
    <property type="project" value="UniProtKB-KW"/>
</dbReference>
<dbReference type="InterPro" id="IPR003018">
    <property type="entry name" value="GAF"/>
</dbReference>
<evidence type="ECO:0000256" key="4">
    <source>
        <dbReference type="ARBA" id="ARBA00022777"/>
    </source>
</evidence>
<proteinExistence type="predicted"/>
<dbReference type="InterPro" id="IPR036890">
    <property type="entry name" value="HATPase_C_sf"/>
</dbReference>
<dbReference type="SMART" id="SM00387">
    <property type="entry name" value="HATPase_c"/>
    <property type="match status" value="1"/>
</dbReference>
<keyword evidence="7" id="KW-0812">Transmembrane</keyword>
<dbReference type="PANTHER" id="PTHR24421:SF10">
    <property type="entry name" value="NITRATE_NITRITE SENSOR PROTEIN NARQ"/>
    <property type="match status" value="1"/>
</dbReference>
<feature type="transmembrane region" description="Helical" evidence="7">
    <location>
        <begin position="182"/>
        <end position="200"/>
    </location>
</feature>
<dbReference type="Pfam" id="PF17820">
    <property type="entry name" value="PDZ_6"/>
    <property type="match status" value="1"/>
</dbReference>